<dbReference type="RefSeq" id="WP_007004882.1">
    <property type="nucleotide sequence ID" value="NZ_GG770780.1"/>
</dbReference>
<comment type="similarity">
    <text evidence="1">Belongs to the sigma-70 factor family. ECF subfamily.</text>
</comment>
<keyword evidence="4" id="KW-0804">Transcription</keyword>
<keyword evidence="3" id="KW-0731">Sigma factor</keyword>
<accession>D5RKP8</accession>
<dbReference type="NCBIfam" id="TIGR02937">
    <property type="entry name" value="sigma70-ECF"/>
    <property type="match status" value="1"/>
</dbReference>
<dbReference type="InterPro" id="IPR013325">
    <property type="entry name" value="RNA_pol_sigma_r2"/>
</dbReference>
<comment type="caution">
    <text evidence="7">The sequence shown here is derived from an EMBL/GenBank/DDBJ whole genome shotgun (WGS) entry which is preliminary data.</text>
</comment>
<feature type="domain" description="RNA polymerase sigma-70 region 2" evidence="5">
    <location>
        <begin position="16"/>
        <end position="77"/>
    </location>
</feature>
<dbReference type="Gene3D" id="1.10.10.10">
    <property type="entry name" value="Winged helix-like DNA-binding domain superfamily/Winged helix DNA-binding domain"/>
    <property type="match status" value="1"/>
</dbReference>
<dbReference type="InterPro" id="IPR013324">
    <property type="entry name" value="RNA_pol_sigma_r3/r4-like"/>
</dbReference>
<dbReference type="InterPro" id="IPR007627">
    <property type="entry name" value="RNA_pol_sigma70_r2"/>
</dbReference>
<evidence type="ECO:0000256" key="2">
    <source>
        <dbReference type="ARBA" id="ARBA00023015"/>
    </source>
</evidence>
<proteinExistence type="inferred from homology"/>
<dbReference type="InterPro" id="IPR013249">
    <property type="entry name" value="RNA_pol_sigma70_r4_t2"/>
</dbReference>
<dbReference type="SUPFAM" id="SSF88659">
    <property type="entry name" value="Sigma3 and sigma4 domains of RNA polymerase sigma factors"/>
    <property type="match status" value="1"/>
</dbReference>
<dbReference type="GO" id="GO:0006352">
    <property type="term" value="P:DNA-templated transcription initiation"/>
    <property type="evidence" value="ECO:0007669"/>
    <property type="project" value="InterPro"/>
</dbReference>
<dbReference type="Proteomes" id="UP000005324">
    <property type="component" value="Unassembled WGS sequence"/>
</dbReference>
<dbReference type="AlphaFoldDB" id="D5RKP8"/>
<evidence type="ECO:0000259" key="6">
    <source>
        <dbReference type="Pfam" id="PF08281"/>
    </source>
</evidence>
<reference evidence="7 8" key="1">
    <citation type="submission" date="2010-04" db="EMBL/GenBank/DDBJ databases">
        <authorList>
            <person name="Qin X."/>
            <person name="Bachman B."/>
            <person name="Battles P."/>
            <person name="Bell A."/>
            <person name="Bess C."/>
            <person name="Bickham C."/>
            <person name="Chaboub L."/>
            <person name="Chen D."/>
            <person name="Coyle M."/>
            <person name="Deiros D.R."/>
            <person name="Dinh H."/>
            <person name="Forbes L."/>
            <person name="Fowler G."/>
            <person name="Francisco L."/>
            <person name="Fu Q."/>
            <person name="Gubbala S."/>
            <person name="Hale W."/>
            <person name="Han Y."/>
            <person name="Hemphill L."/>
            <person name="Highlander S.K."/>
            <person name="Hirani K."/>
            <person name="Hogues M."/>
            <person name="Jackson L."/>
            <person name="Jakkamsetti A."/>
            <person name="Javaid M."/>
            <person name="Jiang H."/>
            <person name="Korchina V."/>
            <person name="Kovar C."/>
            <person name="Lara F."/>
            <person name="Lee S."/>
            <person name="Mata R."/>
            <person name="Mathew T."/>
            <person name="Moen C."/>
            <person name="Morales K."/>
            <person name="Munidasa M."/>
            <person name="Nazareth L."/>
            <person name="Ngo R."/>
            <person name="Nguyen L."/>
            <person name="Okwuonu G."/>
            <person name="Ongeri F."/>
            <person name="Patil S."/>
            <person name="Petrosino J."/>
            <person name="Pham C."/>
            <person name="Pham P."/>
            <person name="Pu L.-L."/>
            <person name="Puazo M."/>
            <person name="Raj R."/>
            <person name="Reid J."/>
            <person name="Rouhana J."/>
            <person name="Saada N."/>
            <person name="Shang Y."/>
            <person name="Simmons D."/>
            <person name="Thornton R."/>
            <person name="Warren J."/>
            <person name="Weissenberger G."/>
            <person name="Zhang J."/>
            <person name="Zhang L."/>
            <person name="Zhou C."/>
            <person name="Zhu D."/>
            <person name="Muzny D."/>
            <person name="Worley K."/>
            <person name="Gibbs R."/>
        </authorList>
    </citation>
    <scope>NUCLEOTIDE SEQUENCE [LARGE SCALE GENOMIC DNA]</scope>
    <source>
        <strain evidence="7 8">ATCC 49957</strain>
    </source>
</reference>
<dbReference type="EMBL" id="ADVL01000274">
    <property type="protein sequence ID" value="EFH12122.1"/>
    <property type="molecule type" value="Genomic_DNA"/>
</dbReference>
<evidence type="ECO:0000256" key="1">
    <source>
        <dbReference type="ARBA" id="ARBA00010641"/>
    </source>
</evidence>
<sequence length="174" mass="18951">MTKQTDPIRAALPGLLPELRAFARFLARDAALADDLVQEAVLRALRAESQWLPGTSLRAWVFHILRNVFLEQLRRRGTEKRALERMPPREAMPAAQEAQADVNDLSRALERLPMPQREALILVGAHGLSHEEAAAICGVPVGTVKARVSRARGALARGWAPAEGGEAALQEEGG</sequence>
<evidence type="ECO:0000256" key="3">
    <source>
        <dbReference type="ARBA" id="ARBA00023082"/>
    </source>
</evidence>
<keyword evidence="8" id="KW-1185">Reference proteome</keyword>
<dbReference type="InterPro" id="IPR014284">
    <property type="entry name" value="RNA_pol_sigma-70_dom"/>
</dbReference>
<dbReference type="SUPFAM" id="SSF88946">
    <property type="entry name" value="Sigma2 domain of RNA polymerase sigma factors"/>
    <property type="match status" value="1"/>
</dbReference>
<dbReference type="GO" id="GO:0016987">
    <property type="term" value="F:sigma factor activity"/>
    <property type="evidence" value="ECO:0007669"/>
    <property type="project" value="UniProtKB-KW"/>
</dbReference>
<dbReference type="InterPro" id="IPR036388">
    <property type="entry name" value="WH-like_DNA-bd_sf"/>
</dbReference>
<evidence type="ECO:0000256" key="4">
    <source>
        <dbReference type="ARBA" id="ARBA00023163"/>
    </source>
</evidence>
<dbReference type="Pfam" id="PF08281">
    <property type="entry name" value="Sigma70_r4_2"/>
    <property type="match status" value="1"/>
</dbReference>
<dbReference type="PANTHER" id="PTHR43133:SF25">
    <property type="entry name" value="RNA POLYMERASE SIGMA FACTOR RFAY-RELATED"/>
    <property type="match status" value="1"/>
</dbReference>
<dbReference type="CDD" id="cd06171">
    <property type="entry name" value="Sigma70_r4"/>
    <property type="match status" value="1"/>
</dbReference>
<protein>
    <submittedName>
        <fullName evidence="7">Sigma-70 region 2</fullName>
    </submittedName>
</protein>
<evidence type="ECO:0000313" key="8">
    <source>
        <dbReference type="Proteomes" id="UP000005324"/>
    </source>
</evidence>
<dbReference type="HOGENOM" id="CLU_047691_1_4_5"/>
<name>D5RKP8_9PROT</name>
<dbReference type="GO" id="GO:0003677">
    <property type="term" value="F:DNA binding"/>
    <property type="evidence" value="ECO:0007669"/>
    <property type="project" value="InterPro"/>
</dbReference>
<dbReference type="PANTHER" id="PTHR43133">
    <property type="entry name" value="RNA POLYMERASE ECF-TYPE SIGMA FACTO"/>
    <property type="match status" value="1"/>
</dbReference>
<dbReference type="Gene3D" id="1.10.1740.10">
    <property type="match status" value="1"/>
</dbReference>
<feature type="domain" description="RNA polymerase sigma factor 70 region 4 type 2" evidence="6">
    <location>
        <begin position="104"/>
        <end position="155"/>
    </location>
</feature>
<dbReference type="InterPro" id="IPR039425">
    <property type="entry name" value="RNA_pol_sigma-70-like"/>
</dbReference>
<organism evidence="7 8">
    <name type="scientific">Pseudoroseomonas cervicalis ATCC 49957</name>
    <dbReference type="NCBI Taxonomy" id="525371"/>
    <lineage>
        <taxon>Bacteria</taxon>
        <taxon>Pseudomonadati</taxon>
        <taxon>Pseudomonadota</taxon>
        <taxon>Alphaproteobacteria</taxon>
        <taxon>Acetobacterales</taxon>
        <taxon>Roseomonadaceae</taxon>
        <taxon>Roseomonas</taxon>
    </lineage>
</organism>
<gene>
    <name evidence="7" type="ORF">HMPREF0731_1658</name>
</gene>
<keyword evidence="2" id="KW-0805">Transcription regulation</keyword>
<evidence type="ECO:0000313" key="7">
    <source>
        <dbReference type="EMBL" id="EFH12122.1"/>
    </source>
</evidence>
<evidence type="ECO:0000259" key="5">
    <source>
        <dbReference type="Pfam" id="PF04542"/>
    </source>
</evidence>
<dbReference type="Pfam" id="PF04542">
    <property type="entry name" value="Sigma70_r2"/>
    <property type="match status" value="1"/>
</dbReference>